<evidence type="ECO:0000256" key="2">
    <source>
        <dbReference type="ARBA" id="ARBA00022771"/>
    </source>
</evidence>
<evidence type="ECO:0000313" key="7">
    <source>
        <dbReference type="Proteomes" id="UP000654075"/>
    </source>
</evidence>
<dbReference type="InterPro" id="IPR036855">
    <property type="entry name" value="Znf_CCCH_sf"/>
</dbReference>
<organism evidence="6 7">
    <name type="scientific">Polarella glacialis</name>
    <name type="common">Dinoflagellate</name>
    <dbReference type="NCBI Taxonomy" id="89957"/>
    <lineage>
        <taxon>Eukaryota</taxon>
        <taxon>Sar</taxon>
        <taxon>Alveolata</taxon>
        <taxon>Dinophyceae</taxon>
        <taxon>Suessiales</taxon>
        <taxon>Suessiaceae</taxon>
        <taxon>Polarella</taxon>
    </lineage>
</organism>
<keyword evidence="2 4" id="KW-0863">Zinc-finger</keyword>
<dbReference type="InterPro" id="IPR000571">
    <property type="entry name" value="Znf_CCCH"/>
</dbReference>
<keyword evidence="3 4" id="KW-0862">Zinc</keyword>
<feature type="domain" description="C3H1-type" evidence="5">
    <location>
        <begin position="33"/>
        <end position="61"/>
    </location>
</feature>
<dbReference type="EMBL" id="CAJNNV010013800">
    <property type="protein sequence ID" value="CAE8602057.1"/>
    <property type="molecule type" value="Genomic_DNA"/>
</dbReference>
<name>A0A813EUT7_POLGL</name>
<feature type="non-terminal residue" evidence="6">
    <location>
        <position position="125"/>
    </location>
</feature>
<evidence type="ECO:0000313" key="6">
    <source>
        <dbReference type="EMBL" id="CAE8602057.1"/>
    </source>
</evidence>
<gene>
    <name evidence="6" type="ORF">PGLA1383_LOCUS20317</name>
</gene>
<evidence type="ECO:0000256" key="1">
    <source>
        <dbReference type="ARBA" id="ARBA00022723"/>
    </source>
</evidence>
<feature type="zinc finger region" description="C3H1-type" evidence="4">
    <location>
        <begin position="33"/>
        <end position="61"/>
    </location>
</feature>
<sequence length="125" mass="14552">PTLSSFGASAKGRHNSSMALPSDFWRNDQLLNIIRTRTCIRFQKGGHCDWKSQCQYSHCLSWPRRPLNRHTYSPELCKHVRVTMLNGEAQVEIHCARDKECSKAHSKEEVLYHPHLFKTMLCKEL</sequence>
<dbReference type="Proteomes" id="UP000654075">
    <property type="component" value="Unassembled WGS sequence"/>
</dbReference>
<evidence type="ECO:0000256" key="4">
    <source>
        <dbReference type="PROSITE-ProRule" id="PRU00723"/>
    </source>
</evidence>
<keyword evidence="7" id="KW-1185">Reference proteome</keyword>
<feature type="non-terminal residue" evidence="6">
    <location>
        <position position="1"/>
    </location>
</feature>
<reference evidence="6" key="1">
    <citation type="submission" date="2021-02" db="EMBL/GenBank/DDBJ databases">
        <authorList>
            <person name="Dougan E. K."/>
            <person name="Rhodes N."/>
            <person name="Thang M."/>
            <person name="Chan C."/>
        </authorList>
    </citation>
    <scope>NUCLEOTIDE SEQUENCE</scope>
</reference>
<dbReference type="SUPFAM" id="SSF90229">
    <property type="entry name" value="CCCH zinc finger"/>
    <property type="match status" value="1"/>
</dbReference>
<proteinExistence type="predicted"/>
<keyword evidence="1 4" id="KW-0479">Metal-binding</keyword>
<dbReference type="PROSITE" id="PS50103">
    <property type="entry name" value="ZF_C3H1"/>
    <property type="match status" value="1"/>
</dbReference>
<comment type="caution">
    <text evidence="6">The sequence shown here is derived from an EMBL/GenBank/DDBJ whole genome shotgun (WGS) entry which is preliminary data.</text>
</comment>
<evidence type="ECO:0000259" key="5">
    <source>
        <dbReference type="PROSITE" id="PS50103"/>
    </source>
</evidence>
<evidence type="ECO:0000256" key="3">
    <source>
        <dbReference type="ARBA" id="ARBA00022833"/>
    </source>
</evidence>
<dbReference type="OrthoDB" id="20534at2759"/>
<dbReference type="AlphaFoldDB" id="A0A813EUT7"/>
<dbReference type="GO" id="GO:0008270">
    <property type="term" value="F:zinc ion binding"/>
    <property type="evidence" value="ECO:0007669"/>
    <property type="project" value="UniProtKB-KW"/>
</dbReference>
<protein>
    <recommendedName>
        <fullName evidence="5">C3H1-type domain-containing protein</fullName>
    </recommendedName>
</protein>
<accession>A0A813EUT7</accession>